<dbReference type="RefSeq" id="WP_013682705.1">
    <property type="nucleotide sequence ID" value="NC_015319.1"/>
</dbReference>
<evidence type="ECO:0000313" key="1">
    <source>
        <dbReference type="EMBL" id="AEA32941.1"/>
    </source>
</evidence>
<gene>
    <name evidence="1" type="ORF">LA2_11059</name>
</gene>
<dbReference type="EMBL" id="CP002612">
    <property type="protein sequence ID" value="AEA32941.1"/>
    <property type="molecule type" value="Genomic_DNA"/>
</dbReference>
<evidence type="ECO:0008006" key="3">
    <source>
        <dbReference type="Google" id="ProtNLM"/>
    </source>
</evidence>
<protein>
    <recommendedName>
        <fullName evidence="3">CopG family transcriptional regulator</fullName>
    </recommendedName>
</protein>
<reference evidence="1 2" key="1">
    <citation type="submission" date="2011-03" db="EMBL/GenBank/DDBJ databases">
        <authorList>
            <person name="Kant R."/>
            <person name="Paulin L."/>
            <person name="Alatalo E."/>
            <person name="de Vos W.M."/>
            <person name="Palva A."/>
        </authorList>
    </citation>
    <scope>NUCLEOTIDE SEQUENCE [LARGE SCALE GENOMIC DNA]</scope>
    <source>
        <strain evidence="1 2">GRL 1112</strain>
        <plasmid evidence="2">plasmid1</plasmid>
    </source>
</reference>
<keyword evidence="1" id="KW-0614">Plasmid</keyword>
<name>F2M3U1_LACAR</name>
<evidence type="ECO:0000313" key="2">
    <source>
        <dbReference type="Proteomes" id="UP000007033"/>
    </source>
</evidence>
<dbReference type="Proteomes" id="UP000007033">
    <property type="component" value="Plasmid p1"/>
</dbReference>
<proteinExistence type="predicted"/>
<accession>F2M3U1</accession>
<geneLocation type="plasmid" evidence="2">
    <name>plasmid1</name>
</geneLocation>
<dbReference type="HOGENOM" id="CLU_186960_0_0_9"/>
<sequence>MGFSPENRNITNALKNNPVIADQMKKDNIKDKKFIIPKVHEEKTKTYTFTMKPEVRKKLSELSKSHGFKSDSSFLSFLIDHVE</sequence>
<dbReference type="AlphaFoldDB" id="F2M3U1"/>
<dbReference type="KEGG" id="lam:LA2_11059"/>
<organism evidence="1 2">
    <name type="scientific">Lactobacillus amylovorus (strain GRL 1112)</name>
    <dbReference type="NCBI Taxonomy" id="695560"/>
    <lineage>
        <taxon>Bacteria</taxon>
        <taxon>Bacillati</taxon>
        <taxon>Bacillota</taxon>
        <taxon>Bacilli</taxon>
        <taxon>Lactobacillales</taxon>
        <taxon>Lactobacillaceae</taxon>
        <taxon>Lactobacillus</taxon>
    </lineage>
</organism>